<dbReference type="Pfam" id="PF07934">
    <property type="entry name" value="OGG_N"/>
    <property type="match status" value="1"/>
</dbReference>
<comment type="subcellular location">
    <subcellularLocation>
        <location evidence="1">Nucleus</location>
    </subcellularLocation>
</comment>
<evidence type="ECO:0000256" key="11">
    <source>
        <dbReference type="ARBA" id="ARBA00025652"/>
    </source>
</evidence>
<dbReference type="GO" id="GO:0034039">
    <property type="term" value="F:8-oxo-7,8-dihydroguanine DNA N-glycosylase activity"/>
    <property type="evidence" value="ECO:0007669"/>
    <property type="project" value="TreeGrafter"/>
</dbReference>
<dbReference type="InterPro" id="IPR003265">
    <property type="entry name" value="HhH-GPD_domain"/>
</dbReference>
<dbReference type="OrthoDB" id="238681at2759"/>
<keyword evidence="8" id="KW-0539">Nucleus</keyword>
<keyword evidence="7" id="KW-0456">Lyase</keyword>
<evidence type="ECO:0000256" key="5">
    <source>
        <dbReference type="ARBA" id="ARBA00022801"/>
    </source>
</evidence>
<protein>
    <recommendedName>
        <fullName evidence="13">N-glycosylase/DNA lyase</fullName>
        <ecNumber evidence="3">4.2.99.18</ecNumber>
    </recommendedName>
</protein>
<evidence type="ECO:0000256" key="2">
    <source>
        <dbReference type="ARBA" id="ARBA00010679"/>
    </source>
</evidence>
<dbReference type="InterPro" id="IPR052054">
    <property type="entry name" value="Oxidative_DNA_repair_enzyme"/>
</dbReference>
<gene>
    <name evidence="15" type="ORF">WICMUC_003221</name>
</gene>
<keyword evidence="5" id="KW-0378">Hydrolase</keyword>
<comment type="similarity">
    <text evidence="2">Belongs to the type-1 OGG1 family.</text>
</comment>
<dbReference type="InterPro" id="IPR012904">
    <property type="entry name" value="OGG_N"/>
</dbReference>
<keyword evidence="6" id="KW-0234">DNA repair</keyword>
<keyword evidence="10" id="KW-0326">Glycosidase</keyword>
<evidence type="ECO:0000256" key="12">
    <source>
        <dbReference type="ARBA" id="ARBA00044632"/>
    </source>
</evidence>
<evidence type="ECO:0000256" key="9">
    <source>
        <dbReference type="ARBA" id="ARBA00023268"/>
    </source>
</evidence>
<evidence type="ECO:0000256" key="10">
    <source>
        <dbReference type="ARBA" id="ARBA00023295"/>
    </source>
</evidence>
<evidence type="ECO:0000256" key="7">
    <source>
        <dbReference type="ARBA" id="ARBA00023239"/>
    </source>
</evidence>
<comment type="catalytic activity">
    <reaction evidence="12">
        <text>2'-deoxyribonucleotide-(2'-deoxyribose 5'-phosphate)-2'-deoxyribonucleotide-DNA = a 3'-end 2'-deoxyribonucleotide-(2,3-dehydro-2,3-deoxyribose 5'-phosphate)-DNA + a 5'-end 5'-phospho-2'-deoxyribonucleoside-DNA + H(+)</text>
        <dbReference type="Rhea" id="RHEA:66592"/>
        <dbReference type="Rhea" id="RHEA-COMP:13180"/>
        <dbReference type="Rhea" id="RHEA-COMP:16897"/>
        <dbReference type="Rhea" id="RHEA-COMP:17067"/>
        <dbReference type="ChEBI" id="CHEBI:15378"/>
        <dbReference type="ChEBI" id="CHEBI:136412"/>
        <dbReference type="ChEBI" id="CHEBI:157695"/>
        <dbReference type="ChEBI" id="CHEBI:167181"/>
        <dbReference type="EC" id="4.2.99.18"/>
    </reaction>
</comment>
<evidence type="ECO:0000256" key="6">
    <source>
        <dbReference type="ARBA" id="ARBA00023204"/>
    </source>
</evidence>
<keyword evidence="16" id="KW-1185">Reference proteome</keyword>
<proteinExistence type="inferred from homology"/>
<dbReference type="Pfam" id="PF00730">
    <property type="entry name" value="HhH-GPD"/>
    <property type="match status" value="1"/>
</dbReference>
<dbReference type="EMBL" id="JAEUBF010000846">
    <property type="protein sequence ID" value="KAH3674544.1"/>
    <property type="molecule type" value="Genomic_DNA"/>
</dbReference>
<comment type="caution">
    <text evidence="15">The sequence shown here is derived from an EMBL/GenBank/DDBJ whole genome shotgun (WGS) entry which is preliminary data.</text>
</comment>
<organism evidence="15 16">
    <name type="scientific">Wickerhamomyces mucosus</name>
    <dbReference type="NCBI Taxonomy" id="1378264"/>
    <lineage>
        <taxon>Eukaryota</taxon>
        <taxon>Fungi</taxon>
        <taxon>Dikarya</taxon>
        <taxon>Ascomycota</taxon>
        <taxon>Saccharomycotina</taxon>
        <taxon>Saccharomycetes</taxon>
        <taxon>Phaffomycetales</taxon>
        <taxon>Wickerhamomycetaceae</taxon>
        <taxon>Wickerhamomyces</taxon>
    </lineage>
</organism>
<evidence type="ECO:0000313" key="16">
    <source>
        <dbReference type="Proteomes" id="UP000769528"/>
    </source>
</evidence>
<dbReference type="GO" id="GO:0140078">
    <property type="term" value="F:class I DNA-(apurinic or apyrimidinic site) endonuclease activity"/>
    <property type="evidence" value="ECO:0007669"/>
    <property type="project" value="UniProtKB-EC"/>
</dbReference>
<dbReference type="FunFam" id="1.10.340.30:FF:000006">
    <property type="entry name" value="N-glycosylase/DNA lyase isoform X2"/>
    <property type="match status" value="1"/>
</dbReference>
<keyword evidence="4" id="KW-0227">DNA damage</keyword>
<dbReference type="Gene3D" id="1.10.1670.10">
    <property type="entry name" value="Helix-hairpin-Helix base-excision DNA repair enzymes (C-terminal)"/>
    <property type="match status" value="1"/>
</dbReference>
<dbReference type="GO" id="GO:0003684">
    <property type="term" value="F:damaged DNA binding"/>
    <property type="evidence" value="ECO:0007669"/>
    <property type="project" value="InterPro"/>
</dbReference>
<keyword evidence="9" id="KW-0511">Multifunctional enzyme</keyword>
<evidence type="ECO:0000256" key="8">
    <source>
        <dbReference type="ARBA" id="ARBA00023242"/>
    </source>
</evidence>
<dbReference type="InterPro" id="IPR023170">
    <property type="entry name" value="HhH_base_excis_C"/>
</dbReference>
<evidence type="ECO:0000259" key="14">
    <source>
        <dbReference type="SMART" id="SM00478"/>
    </source>
</evidence>
<dbReference type="AlphaFoldDB" id="A0A9P8PNB2"/>
<evidence type="ECO:0000313" key="15">
    <source>
        <dbReference type="EMBL" id="KAH3674544.1"/>
    </source>
</evidence>
<evidence type="ECO:0000256" key="3">
    <source>
        <dbReference type="ARBA" id="ARBA00012720"/>
    </source>
</evidence>
<dbReference type="GO" id="GO:0006289">
    <property type="term" value="P:nucleotide-excision repair"/>
    <property type="evidence" value="ECO:0007669"/>
    <property type="project" value="InterPro"/>
</dbReference>
<dbReference type="GO" id="GO:0005634">
    <property type="term" value="C:nucleus"/>
    <property type="evidence" value="ECO:0007669"/>
    <property type="project" value="UniProtKB-SubCell"/>
</dbReference>
<dbReference type="CDD" id="cd00056">
    <property type="entry name" value="ENDO3c"/>
    <property type="match status" value="1"/>
</dbReference>
<dbReference type="SMART" id="SM00478">
    <property type="entry name" value="ENDO3c"/>
    <property type="match status" value="1"/>
</dbReference>
<name>A0A9P8PNB2_9ASCO</name>
<dbReference type="SUPFAM" id="SSF55945">
    <property type="entry name" value="TATA-box binding protein-like"/>
    <property type="match status" value="1"/>
</dbReference>
<dbReference type="Gene3D" id="3.30.310.40">
    <property type="match status" value="1"/>
</dbReference>
<reference evidence="15" key="2">
    <citation type="submission" date="2021-01" db="EMBL/GenBank/DDBJ databases">
        <authorList>
            <person name="Schikora-Tamarit M.A."/>
        </authorList>
    </citation>
    <scope>NUCLEOTIDE SEQUENCE</scope>
    <source>
        <strain evidence="15">CBS6341</strain>
    </source>
</reference>
<dbReference type="PANTHER" id="PTHR10242:SF2">
    <property type="entry name" value="N-GLYCOSYLASE_DNA LYASE"/>
    <property type="match status" value="1"/>
</dbReference>
<dbReference type="EC" id="4.2.99.18" evidence="3"/>
<dbReference type="Proteomes" id="UP000769528">
    <property type="component" value="Unassembled WGS sequence"/>
</dbReference>
<dbReference type="FunFam" id="1.10.1670.10:FF:000005">
    <property type="entry name" value="N-glycosylase/DNA lyase OGG1"/>
    <property type="match status" value="1"/>
</dbReference>
<feature type="domain" description="HhH-GPD" evidence="14">
    <location>
        <begin position="120"/>
        <end position="284"/>
    </location>
</feature>
<accession>A0A9P8PNB2</accession>
<evidence type="ECO:0000256" key="13">
    <source>
        <dbReference type="ARBA" id="ARBA00073127"/>
    </source>
</evidence>
<dbReference type="GO" id="GO:0006285">
    <property type="term" value="P:base-excision repair, AP site formation"/>
    <property type="evidence" value="ECO:0007669"/>
    <property type="project" value="TreeGrafter"/>
</dbReference>
<dbReference type="SUPFAM" id="SSF48150">
    <property type="entry name" value="DNA-glycosylase"/>
    <property type="match status" value="1"/>
</dbReference>
<evidence type="ECO:0000256" key="1">
    <source>
        <dbReference type="ARBA" id="ARBA00004123"/>
    </source>
</evidence>
<reference evidence="15" key="1">
    <citation type="journal article" date="2021" name="Open Biol.">
        <title>Shared evolutionary footprints suggest mitochondrial oxidative damage underlies multiple complex I losses in fungi.</title>
        <authorList>
            <person name="Schikora-Tamarit M.A."/>
            <person name="Marcet-Houben M."/>
            <person name="Nosek J."/>
            <person name="Gabaldon T."/>
        </authorList>
    </citation>
    <scope>NUCLEOTIDE SEQUENCE</scope>
    <source>
        <strain evidence="15">CBS6341</strain>
    </source>
</reference>
<dbReference type="PANTHER" id="PTHR10242">
    <property type="entry name" value="8-OXOGUANINE DNA GLYCOSYLASE"/>
    <property type="match status" value="1"/>
</dbReference>
<evidence type="ECO:0000256" key="4">
    <source>
        <dbReference type="ARBA" id="ARBA00022763"/>
    </source>
</evidence>
<comment type="function">
    <text evidence="11">DNA repair enzyme that incises DNA at 8-oxoG residues. Excises 7,8-dihydro-8-oxoguanine and 2,6-diamino-4-hydroxy-5-N-methylformamidopyrimidine (FAPY) from damaged DNA. Has a beta-lyase activity that nicks DNA 3' to the lesion.</text>
</comment>
<sequence length="364" mass="42085">MVNLIWESIKVSPSELSLSKVLRCGQAFRWKNIGGVWSCSLGPRVVFLRQDNDDLHYSSYPQTDKLSEIIKDYFQLDVKVSELYKLWKKTDTNFNKNCVGFEGVRMLRQDPWENTISFICSSNNNVKRISSMCNNLCLHFGRYILNHEGVDYYEFPSPDKLSPSNAEQKLRDLGFGYRAKYIQKTARMIHESKQDLSKLRNLPYEETHSELLKFTGVGPKVADCICLMSMDKNEAIPVDTHVYQIAKRDYKLKMKGETVTKENYALIKKFFIEKWGPYAGWAQSVLFAADLKDLNNGINQVKAKEIVKINGVKTEKGLKRTVNTDIKIEIETKNSIKIETEEEIEYSNTGRIKRRKTAKAKSYH</sequence>
<dbReference type="InterPro" id="IPR011257">
    <property type="entry name" value="DNA_glycosylase"/>
</dbReference>
<dbReference type="Gene3D" id="1.10.340.30">
    <property type="entry name" value="Hypothetical protein, domain 2"/>
    <property type="match status" value="1"/>
</dbReference>